<comment type="catalytic activity">
    <reaction evidence="22">
        <text>an S-substituted L-cysteine + H2O = a thiol + pyruvate + NH4(+)</text>
        <dbReference type="Rhea" id="RHEA:18121"/>
        <dbReference type="ChEBI" id="CHEBI:15361"/>
        <dbReference type="ChEBI" id="CHEBI:15377"/>
        <dbReference type="ChEBI" id="CHEBI:28938"/>
        <dbReference type="ChEBI" id="CHEBI:29256"/>
        <dbReference type="ChEBI" id="CHEBI:58717"/>
        <dbReference type="EC" id="4.4.1.13"/>
    </reaction>
</comment>
<evidence type="ECO:0000256" key="20">
    <source>
        <dbReference type="ARBA" id="ARBA00047213"/>
    </source>
</evidence>
<keyword evidence="15" id="KW-0486">Methionine biosynthesis</keyword>
<evidence type="ECO:0000313" key="27">
    <source>
        <dbReference type="Proteomes" id="UP000245884"/>
    </source>
</evidence>
<dbReference type="SUPFAM" id="SSF55060">
    <property type="entry name" value="GHMP Kinase, C-terminal domain"/>
    <property type="match status" value="1"/>
</dbReference>
<evidence type="ECO:0000256" key="6">
    <source>
        <dbReference type="ARBA" id="ARBA00012224"/>
    </source>
</evidence>
<dbReference type="Pfam" id="PF01053">
    <property type="entry name" value="Cys_Met_Meta_PP"/>
    <property type="match status" value="1"/>
</dbReference>
<dbReference type="Gene3D" id="3.30.230.10">
    <property type="match status" value="1"/>
</dbReference>
<dbReference type="GO" id="GO:0005524">
    <property type="term" value="F:ATP binding"/>
    <property type="evidence" value="ECO:0007669"/>
    <property type="project" value="UniProtKB-KW"/>
</dbReference>
<reference evidence="26 27" key="1">
    <citation type="journal article" date="2018" name="Mol. Biol. Evol.">
        <title>Broad Genomic Sampling Reveals a Smut Pathogenic Ancestry of the Fungal Clade Ustilaginomycotina.</title>
        <authorList>
            <person name="Kijpornyongpan T."/>
            <person name="Mondo S.J."/>
            <person name="Barry K."/>
            <person name="Sandor L."/>
            <person name="Lee J."/>
            <person name="Lipzen A."/>
            <person name="Pangilinan J."/>
            <person name="LaButti K."/>
            <person name="Hainaut M."/>
            <person name="Henrissat B."/>
            <person name="Grigoriev I.V."/>
            <person name="Spatafora J.W."/>
            <person name="Aime M.C."/>
        </authorList>
    </citation>
    <scope>NUCLEOTIDE SEQUENCE [LARGE SCALE GENOMIC DNA]</scope>
    <source>
        <strain evidence="26 27">MCA 5214</strain>
    </source>
</reference>
<dbReference type="AlphaFoldDB" id="A0A316USZ6"/>
<evidence type="ECO:0000256" key="9">
    <source>
        <dbReference type="ARBA" id="ARBA00022679"/>
    </source>
</evidence>
<dbReference type="GO" id="GO:0005737">
    <property type="term" value="C:cytoplasm"/>
    <property type="evidence" value="ECO:0007669"/>
    <property type="project" value="UniProtKB-SubCell"/>
</dbReference>
<evidence type="ECO:0000259" key="25">
    <source>
        <dbReference type="Pfam" id="PF08544"/>
    </source>
</evidence>
<dbReference type="GO" id="GO:0009086">
    <property type="term" value="P:methionine biosynthetic process"/>
    <property type="evidence" value="ECO:0007669"/>
    <property type="project" value="UniProtKB-KW"/>
</dbReference>
<keyword evidence="16" id="KW-0456">Lyase</keyword>
<evidence type="ECO:0000256" key="4">
    <source>
        <dbReference type="ARBA" id="ARBA00009077"/>
    </source>
</evidence>
<dbReference type="InterPro" id="IPR015421">
    <property type="entry name" value="PyrdxlP-dep_Trfase_major"/>
</dbReference>
<dbReference type="SUPFAM" id="SSF54211">
    <property type="entry name" value="Ribosomal protein S5 domain 2-like"/>
    <property type="match status" value="1"/>
</dbReference>
<evidence type="ECO:0000256" key="13">
    <source>
        <dbReference type="ARBA" id="ARBA00022898"/>
    </source>
</evidence>
<dbReference type="Proteomes" id="UP000245884">
    <property type="component" value="Unassembled WGS sequence"/>
</dbReference>
<evidence type="ECO:0000313" key="26">
    <source>
        <dbReference type="EMBL" id="PWN28419.1"/>
    </source>
</evidence>
<organism evidence="26 27">
    <name type="scientific">Jaminaea rosea</name>
    <dbReference type="NCBI Taxonomy" id="1569628"/>
    <lineage>
        <taxon>Eukaryota</taxon>
        <taxon>Fungi</taxon>
        <taxon>Dikarya</taxon>
        <taxon>Basidiomycota</taxon>
        <taxon>Ustilaginomycotina</taxon>
        <taxon>Exobasidiomycetes</taxon>
        <taxon>Microstromatales</taxon>
        <taxon>Microstromatales incertae sedis</taxon>
        <taxon>Jaminaea</taxon>
    </lineage>
</organism>
<dbReference type="FunFam" id="3.90.1150.10:FF:000013">
    <property type="entry name" value="Cystathionine beta-lyase"/>
    <property type="match status" value="1"/>
</dbReference>
<dbReference type="InterPro" id="IPR014721">
    <property type="entry name" value="Ribsml_uS5_D2-typ_fold_subgr"/>
</dbReference>
<dbReference type="PRINTS" id="PR00959">
    <property type="entry name" value="MEVGALKINASE"/>
</dbReference>
<evidence type="ECO:0000256" key="5">
    <source>
        <dbReference type="ARBA" id="ARBA00012103"/>
    </source>
</evidence>
<evidence type="ECO:0000256" key="14">
    <source>
        <dbReference type="ARBA" id="ARBA00023098"/>
    </source>
</evidence>
<dbReference type="EMBL" id="KZ819665">
    <property type="protein sequence ID" value="PWN28419.1"/>
    <property type="molecule type" value="Genomic_DNA"/>
</dbReference>
<keyword evidence="11" id="KW-0418">Kinase</keyword>
<dbReference type="GO" id="GO:0047804">
    <property type="term" value="F:cysteine-S-conjugate beta-lyase activity"/>
    <property type="evidence" value="ECO:0007669"/>
    <property type="project" value="UniProtKB-EC"/>
</dbReference>
<keyword evidence="12" id="KW-0067">ATP-binding</keyword>
<dbReference type="GO" id="GO:0030170">
    <property type="term" value="F:pyridoxal phosphate binding"/>
    <property type="evidence" value="ECO:0007669"/>
    <property type="project" value="InterPro"/>
</dbReference>
<dbReference type="Gene3D" id="3.30.70.890">
    <property type="entry name" value="GHMP kinase, C-terminal domain"/>
    <property type="match status" value="1"/>
</dbReference>
<comment type="pathway">
    <text evidence="19">Amino-acid biosynthesis; L-methionine biosynthesis via de novo pathway; L-homocysteine from L-cystathionine: step 1/1.</text>
</comment>
<dbReference type="OrthoDB" id="2545919at2759"/>
<evidence type="ECO:0000256" key="10">
    <source>
        <dbReference type="ARBA" id="ARBA00022741"/>
    </source>
</evidence>
<evidence type="ECO:0000256" key="16">
    <source>
        <dbReference type="ARBA" id="ARBA00023239"/>
    </source>
</evidence>
<dbReference type="SUPFAM" id="SSF53383">
    <property type="entry name" value="PLP-dependent transferases"/>
    <property type="match status" value="1"/>
</dbReference>
<dbReference type="PANTHER" id="PTHR11808">
    <property type="entry name" value="TRANS-SULFURATION ENZYME FAMILY MEMBER"/>
    <property type="match status" value="1"/>
</dbReference>
<dbReference type="UniPathway" id="UPA00057">
    <property type="reaction ID" value="UER00098"/>
</dbReference>
<dbReference type="PROSITE" id="PS00627">
    <property type="entry name" value="GHMP_KINASES_ATP"/>
    <property type="match status" value="1"/>
</dbReference>
<dbReference type="Pfam" id="PF00288">
    <property type="entry name" value="GHMP_kinases_N"/>
    <property type="match status" value="1"/>
</dbReference>
<sequence length="897" mass="95203">MAPLIPAGAGIGEDHPSKTWSFQTLCATIYDPDHLDQYGSSSTPIYQCTTFKGLPGTKKTAYDYSRSSNPSRSVLQNHLSKIQGAKYSFAVSTGMACLDIITRSVKPNEVILAGDDIYGGTHRLLGMLMKNNNIKVVHVDMSDQKLLAETVRQLVEDGKQPGAPKLGMVLVETPTNPMLKVIDIRACVQSVRKYISAEDAPIIMDNTMMSPALMRPLELGVDAVYDSATKYLSGHHDLMAGIIATNNDDLAQTYHFTINSVGNALAPFESFLLMRGLKTLHIRLAAQQLGAQRVAEHLQGLGFKTHYPGLKGHPGRDMHFSQAKGAGAVISFETDDPQLSQMVVNATRLWGVSVSFGSVNSLISMPCLMSHAAIDPKVRAARALPENLLRLCVGIEDPDDLIADLDAAFLAAGALHKDANGQLTRAKPASSTAANGSMSAPAAAAASPASQQSIVVSAPGKVILFGEHAVVHGVTALAASVGLRCYALVQPRGDGKVQLELPELKVNHEWIIADLPWDAVPSKVGGLNKATETPTELDARLLRRIVQTVESKAAAAERDHASCVAFLYLFMTLGAKSHQGQTFTFRSLLPISAGLGSSAAYSACLASALLYTNGVISIPSASSPISSADADLVNSYAFLSERVLHGNPSGVDNSVAVYGGCLTFTRPSAPRNQHKSNELKLLPNVHAKRLLLTDTGVSRDTKALVAGVQQRLDQDPSQVNAAFDTIQKIADEAAQLLTSGGKDADVKLGELMKKNHQLLASPLGVSHPSLEEVRNALSTVSPALSTKLTGAGGGGCAVTLIPSGTPDNVVSEARESLQRLPDFSSVHETVVGGSGLSVLGDVKVLRSASVDVNGETGEQTHHFEGERFAKAGLEELGEWLEGTEGKARQGWSRVEQK</sequence>
<dbReference type="Pfam" id="PF08544">
    <property type="entry name" value="GHMP_kinases_C"/>
    <property type="match status" value="1"/>
</dbReference>
<dbReference type="InterPro" id="IPR020568">
    <property type="entry name" value="Ribosomal_Su5_D2-typ_SF"/>
</dbReference>
<comment type="pathway">
    <text evidence="18">Isoprenoid biosynthesis; isopentenyl diphosphate biosynthesis via mevalonate pathway; isopentenyl diphosphate from (R)-mevalonate: step 1/3.</text>
</comment>
<dbReference type="InterPro" id="IPR006203">
    <property type="entry name" value="GHMP_knse_ATP-bd_CS"/>
</dbReference>
<gene>
    <name evidence="26" type="ORF">BDZ90DRAFT_250910</name>
</gene>
<evidence type="ECO:0000256" key="2">
    <source>
        <dbReference type="ARBA" id="ARBA00004496"/>
    </source>
</evidence>
<dbReference type="RefSeq" id="XP_025363031.1">
    <property type="nucleotide sequence ID" value="XM_025507715.1"/>
</dbReference>
<keyword evidence="9" id="KW-0808">Transferase</keyword>
<evidence type="ECO:0000256" key="1">
    <source>
        <dbReference type="ARBA" id="ARBA00001933"/>
    </source>
</evidence>
<proteinExistence type="inferred from homology"/>
<evidence type="ECO:0000256" key="21">
    <source>
        <dbReference type="ARBA" id="ARBA00047517"/>
    </source>
</evidence>
<keyword evidence="10" id="KW-0547">Nucleotide-binding</keyword>
<comment type="similarity">
    <text evidence="4">Belongs to the trans-sulfuration enzymes family.</text>
</comment>
<comment type="catalytic activity">
    <reaction evidence="21">
        <text>L,L-cystathionine + H2O = L-homocysteine + pyruvate + NH4(+)</text>
        <dbReference type="Rhea" id="RHEA:13965"/>
        <dbReference type="ChEBI" id="CHEBI:15361"/>
        <dbReference type="ChEBI" id="CHEBI:15377"/>
        <dbReference type="ChEBI" id="CHEBI:28938"/>
        <dbReference type="ChEBI" id="CHEBI:58161"/>
        <dbReference type="ChEBI" id="CHEBI:58199"/>
    </reaction>
</comment>
<comment type="subcellular location">
    <subcellularLocation>
        <location evidence="2">Cytoplasm</location>
    </subcellularLocation>
</comment>
<evidence type="ECO:0000259" key="24">
    <source>
        <dbReference type="Pfam" id="PF00288"/>
    </source>
</evidence>
<dbReference type="InterPro" id="IPR036554">
    <property type="entry name" value="GHMP_kinase_C_sf"/>
</dbReference>
<comment type="cofactor">
    <cofactor evidence="1">
        <name>pyridoxal 5'-phosphate</name>
        <dbReference type="ChEBI" id="CHEBI:597326"/>
    </cofactor>
</comment>
<protein>
    <recommendedName>
        <fullName evidence="23">Cystathionine beta-lyase</fullName>
        <ecNumber evidence="5">2.7.1.36</ecNumber>
        <ecNumber evidence="6">4.4.1.13</ecNumber>
    </recommendedName>
    <alternativeName>
        <fullName evidence="20">Cysteine-S-conjugate beta-lyase</fullName>
    </alternativeName>
</protein>
<dbReference type="GO" id="GO:0004496">
    <property type="term" value="F:mevalonate kinase activity"/>
    <property type="evidence" value="ECO:0007669"/>
    <property type="project" value="UniProtKB-EC"/>
</dbReference>
<evidence type="ECO:0000256" key="12">
    <source>
        <dbReference type="ARBA" id="ARBA00022840"/>
    </source>
</evidence>
<dbReference type="Gene3D" id="3.40.640.10">
    <property type="entry name" value="Type I PLP-dependent aspartate aminotransferase-like (Major domain)"/>
    <property type="match status" value="1"/>
</dbReference>
<accession>A0A316USZ6</accession>
<dbReference type="FunFam" id="3.40.640.10:FF:000046">
    <property type="entry name" value="Cystathionine gamma-lyase"/>
    <property type="match status" value="1"/>
</dbReference>
<keyword evidence="7" id="KW-0444">Lipid biosynthesis</keyword>
<dbReference type="InterPro" id="IPR015422">
    <property type="entry name" value="PyrdxlP-dep_Trfase_small"/>
</dbReference>
<keyword evidence="8" id="KW-0028">Amino-acid biosynthesis</keyword>
<keyword evidence="13" id="KW-0663">Pyridoxal phosphate</keyword>
<feature type="domain" description="GHMP kinase N-terminal" evidence="24">
    <location>
        <begin position="572"/>
        <end position="660"/>
    </location>
</feature>
<dbReference type="GeneID" id="37029538"/>
<dbReference type="InterPro" id="IPR006205">
    <property type="entry name" value="Mev_gal_kin"/>
</dbReference>
<dbReference type="GO" id="GO:0019287">
    <property type="term" value="P:isopentenyl diphosphate biosynthetic process, mevalonate pathway"/>
    <property type="evidence" value="ECO:0007669"/>
    <property type="project" value="UniProtKB-UniPathway"/>
</dbReference>
<dbReference type="GO" id="GO:0019346">
    <property type="term" value="P:transsulfuration"/>
    <property type="evidence" value="ECO:0007669"/>
    <property type="project" value="InterPro"/>
</dbReference>
<dbReference type="NCBIfam" id="TIGR00549">
    <property type="entry name" value="mevalon_kin"/>
    <property type="match status" value="1"/>
</dbReference>
<dbReference type="InterPro" id="IPR015424">
    <property type="entry name" value="PyrdxlP-dep_Trfase"/>
</dbReference>
<evidence type="ECO:0000256" key="7">
    <source>
        <dbReference type="ARBA" id="ARBA00022516"/>
    </source>
</evidence>
<evidence type="ECO:0000256" key="22">
    <source>
        <dbReference type="ARBA" id="ARBA00047625"/>
    </source>
</evidence>
<comment type="similarity">
    <text evidence="3">Belongs to the GHMP kinase family. Mevalonate kinase subfamily.</text>
</comment>
<dbReference type="InterPro" id="IPR006204">
    <property type="entry name" value="GHMP_kinase_N_dom"/>
</dbReference>
<evidence type="ECO:0000256" key="8">
    <source>
        <dbReference type="ARBA" id="ARBA00022605"/>
    </source>
</evidence>
<dbReference type="PANTHER" id="PTHR11808:SF50">
    <property type="entry name" value="CYSTATHIONINE BETA-LYASE"/>
    <property type="match status" value="1"/>
</dbReference>
<dbReference type="InterPro" id="IPR000277">
    <property type="entry name" value="Cys/Met-Metab_PyrdxlP-dep_enz"/>
</dbReference>
<comment type="catalytic activity">
    <reaction evidence="17">
        <text>(R)-mevalonate + ATP = (R)-5-phosphomevalonate + ADP + H(+)</text>
        <dbReference type="Rhea" id="RHEA:17065"/>
        <dbReference type="ChEBI" id="CHEBI:15378"/>
        <dbReference type="ChEBI" id="CHEBI:30616"/>
        <dbReference type="ChEBI" id="CHEBI:36464"/>
        <dbReference type="ChEBI" id="CHEBI:58146"/>
        <dbReference type="ChEBI" id="CHEBI:456216"/>
        <dbReference type="EC" id="2.7.1.36"/>
    </reaction>
    <physiologicalReaction direction="left-to-right" evidence="17">
        <dbReference type="Rhea" id="RHEA:17066"/>
    </physiologicalReaction>
</comment>
<evidence type="ECO:0000256" key="11">
    <source>
        <dbReference type="ARBA" id="ARBA00022777"/>
    </source>
</evidence>
<dbReference type="InterPro" id="IPR013750">
    <property type="entry name" value="GHMP_kinase_C_dom"/>
</dbReference>
<keyword evidence="27" id="KW-1185">Reference proteome</keyword>
<dbReference type="EC" id="4.4.1.13" evidence="6"/>
<evidence type="ECO:0000256" key="17">
    <source>
        <dbReference type="ARBA" id="ARBA00029310"/>
    </source>
</evidence>
<evidence type="ECO:0000256" key="19">
    <source>
        <dbReference type="ARBA" id="ARBA00046315"/>
    </source>
</evidence>
<evidence type="ECO:0000256" key="18">
    <source>
        <dbReference type="ARBA" id="ARBA00029438"/>
    </source>
</evidence>
<dbReference type="EC" id="2.7.1.36" evidence="5"/>
<dbReference type="STRING" id="1569628.A0A316USZ6"/>
<keyword evidence="14" id="KW-0443">Lipid metabolism</keyword>
<evidence type="ECO:0000256" key="3">
    <source>
        <dbReference type="ARBA" id="ARBA00006495"/>
    </source>
</evidence>
<feature type="domain" description="GHMP kinase C-terminal" evidence="25">
    <location>
        <begin position="748"/>
        <end position="816"/>
    </location>
</feature>
<evidence type="ECO:0000256" key="23">
    <source>
        <dbReference type="ARBA" id="ARBA00072331"/>
    </source>
</evidence>
<dbReference type="Gene3D" id="3.90.1150.10">
    <property type="entry name" value="Aspartate Aminotransferase, domain 1"/>
    <property type="match status" value="1"/>
</dbReference>
<evidence type="ECO:0000256" key="15">
    <source>
        <dbReference type="ARBA" id="ARBA00023167"/>
    </source>
</evidence>
<name>A0A316USZ6_9BASI</name>